<feature type="domain" description="Chalcone isomerase" evidence="1">
    <location>
        <begin position="30"/>
        <end position="170"/>
    </location>
</feature>
<protein>
    <recommendedName>
        <fullName evidence="1">Chalcone isomerase domain-containing protein</fullName>
    </recommendedName>
</protein>
<gene>
    <name evidence="2" type="ORF">GCM10011496_06060</name>
</gene>
<name>A0A916WCW3_9BURK</name>
<evidence type="ECO:0000313" key="2">
    <source>
        <dbReference type="EMBL" id="GGA88142.1"/>
    </source>
</evidence>
<keyword evidence="3" id="KW-1185">Reference proteome</keyword>
<evidence type="ECO:0000259" key="1">
    <source>
        <dbReference type="Pfam" id="PF16036"/>
    </source>
</evidence>
<comment type="caution">
    <text evidence="2">The sequence shown here is derived from an EMBL/GenBank/DDBJ whole genome shotgun (WGS) entry which is preliminary data.</text>
</comment>
<organism evidence="2 3">
    <name type="scientific">Polaromonas eurypsychrophila</name>
    <dbReference type="NCBI Taxonomy" id="1614635"/>
    <lineage>
        <taxon>Bacteria</taxon>
        <taxon>Pseudomonadati</taxon>
        <taxon>Pseudomonadota</taxon>
        <taxon>Betaproteobacteria</taxon>
        <taxon>Burkholderiales</taxon>
        <taxon>Comamonadaceae</taxon>
        <taxon>Polaromonas</taxon>
    </lineage>
</organism>
<evidence type="ECO:0000313" key="3">
    <source>
        <dbReference type="Proteomes" id="UP000620596"/>
    </source>
</evidence>
<proteinExistence type="predicted"/>
<dbReference type="AlphaFoldDB" id="A0A916WCW3"/>
<reference evidence="2" key="2">
    <citation type="submission" date="2020-09" db="EMBL/GenBank/DDBJ databases">
        <authorList>
            <person name="Sun Q."/>
            <person name="Zhou Y."/>
        </authorList>
    </citation>
    <scope>NUCLEOTIDE SEQUENCE</scope>
    <source>
        <strain evidence="2">CGMCC 1.15322</strain>
    </source>
</reference>
<dbReference type="Pfam" id="PF16036">
    <property type="entry name" value="Chalcone_3"/>
    <property type="match status" value="1"/>
</dbReference>
<dbReference type="InterPro" id="IPR016087">
    <property type="entry name" value="Chalcone_isomerase"/>
</dbReference>
<dbReference type="Proteomes" id="UP000620596">
    <property type="component" value="Unassembled WGS sequence"/>
</dbReference>
<dbReference type="EMBL" id="BMIG01000002">
    <property type="protein sequence ID" value="GGA88142.1"/>
    <property type="molecule type" value="Genomic_DNA"/>
</dbReference>
<accession>A0A916WCW3</accession>
<sequence>MLLTGWAGPAWAQTAADDTRAELQQALPQAQLVGKGRLTVWGFQVYDARLWANPGFAASSFTAQPLALELAYLRGFLSQAVAERSITEMRRSASISDEQADKWMAAMARVLPDVKKGDRVMGVHRPGVGASFWMNGKPLGEIRDTEFARLFFGIWLAPTTSEPGLRSALLAGAGP</sequence>
<reference evidence="2" key="1">
    <citation type="journal article" date="2014" name="Int. J. Syst. Evol. Microbiol.">
        <title>Complete genome sequence of Corynebacterium casei LMG S-19264T (=DSM 44701T), isolated from a smear-ripened cheese.</title>
        <authorList>
            <consortium name="US DOE Joint Genome Institute (JGI-PGF)"/>
            <person name="Walter F."/>
            <person name="Albersmeier A."/>
            <person name="Kalinowski J."/>
            <person name="Ruckert C."/>
        </authorList>
    </citation>
    <scope>NUCLEOTIDE SEQUENCE</scope>
    <source>
        <strain evidence="2">CGMCC 1.15322</strain>
    </source>
</reference>
<dbReference type="RefSeq" id="WP_188706470.1">
    <property type="nucleotide sequence ID" value="NZ_BMIG01000002.1"/>
</dbReference>